<proteinExistence type="predicted"/>
<dbReference type="Proteomes" id="UP000265618">
    <property type="component" value="Unassembled WGS sequence"/>
</dbReference>
<protein>
    <submittedName>
        <fullName evidence="2">Uncharacterized protein</fullName>
    </submittedName>
</protein>
<accession>A0A9K3D6W3</accession>
<evidence type="ECO:0000313" key="2">
    <source>
        <dbReference type="EMBL" id="GIQ89227.1"/>
    </source>
</evidence>
<keyword evidence="1" id="KW-0175">Coiled coil</keyword>
<sequence>REDEMSSAHQHRMDDMKREMETLLEGERRSKERLEQRLTMKFGDDMATALAQAEDKASKAQAQLAANEAQEIRRAEAREARYLERETELRAALDIERQDAIEQMKKDLAAHSAKVIAEADARVHRAKKDAQAETEQIQHKMDTLRNTNHVEAMATERELRSKYDTKETELRGQLASEVAGMGI</sequence>
<keyword evidence="3" id="KW-1185">Reference proteome</keyword>
<reference evidence="2 3" key="1">
    <citation type="journal article" date="2018" name="PLoS ONE">
        <title>The draft genome of Kipferlia bialata reveals reductive genome evolution in fornicate parasites.</title>
        <authorList>
            <person name="Tanifuji G."/>
            <person name="Takabayashi S."/>
            <person name="Kume K."/>
            <person name="Takagi M."/>
            <person name="Nakayama T."/>
            <person name="Kamikawa R."/>
            <person name="Inagaki Y."/>
            <person name="Hashimoto T."/>
        </authorList>
    </citation>
    <scope>NUCLEOTIDE SEQUENCE [LARGE SCALE GENOMIC DNA]</scope>
    <source>
        <strain evidence="2">NY0173</strain>
    </source>
</reference>
<comment type="caution">
    <text evidence="2">The sequence shown here is derived from an EMBL/GenBank/DDBJ whole genome shotgun (WGS) entry which is preliminary data.</text>
</comment>
<feature type="non-terminal residue" evidence="2">
    <location>
        <position position="1"/>
    </location>
</feature>
<feature type="coiled-coil region" evidence="1">
    <location>
        <begin position="17"/>
        <end position="147"/>
    </location>
</feature>
<evidence type="ECO:0000256" key="1">
    <source>
        <dbReference type="SAM" id="Coils"/>
    </source>
</evidence>
<dbReference type="EMBL" id="BDIP01004821">
    <property type="protein sequence ID" value="GIQ89227.1"/>
    <property type="molecule type" value="Genomic_DNA"/>
</dbReference>
<evidence type="ECO:0000313" key="3">
    <source>
        <dbReference type="Proteomes" id="UP000265618"/>
    </source>
</evidence>
<name>A0A9K3D6W3_9EUKA</name>
<gene>
    <name evidence="2" type="ORF">KIPB_011644</name>
</gene>
<organism evidence="2 3">
    <name type="scientific">Kipferlia bialata</name>
    <dbReference type="NCBI Taxonomy" id="797122"/>
    <lineage>
        <taxon>Eukaryota</taxon>
        <taxon>Metamonada</taxon>
        <taxon>Carpediemonas-like organisms</taxon>
        <taxon>Kipferlia</taxon>
    </lineage>
</organism>
<dbReference type="AlphaFoldDB" id="A0A9K3D6W3"/>